<accession>A0A510K1I2</accession>
<dbReference type="EMBL" id="AP019831">
    <property type="protein sequence ID" value="BBM45097.1"/>
    <property type="molecule type" value="Genomic_DNA"/>
</dbReference>
<protein>
    <submittedName>
        <fullName evidence="1">Uncharacterized protein</fullName>
    </submittedName>
</protein>
<organism evidence="1 2">
    <name type="scientific">Leptotrichia trevisanii</name>
    <dbReference type="NCBI Taxonomy" id="109328"/>
    <lineage>
        <taxon>Bacteria</taxon>
        <taxon>Fusobacteriati</taxon>
        <taxon>Fusobacteriota</taxon>
        <taxon>Fusobacteriia</taxon>
        <taxon>Fusobacteriales</taxon>
        <taxon>Leptotrichiaceae</taxon>
        <taxon>Leptotrichia</taxon>
    </lineage>
</organism>
<evidence type="ECO:0000313" key="2">
    <source>
        <dbReference type="Proteomes" id="UP000422644"/>
    </source>
</evidence>
<gene>
    <name evidence="1" type="ORF">JMUB3870_1215</name>
</gene>
<evidence type="ECO:0000313" key="1">
    <source>
        <dbReference type="EMBL" id="BBM45097.1"/>
    </source>
</evidence>
<reference evidence="1 2" key="1">
    <citation type="submission" date="2019-07" db="EMBL/GenBank/DDBJ databases">
        <title>Complete Genome Sequence of Leptotrichia trevisanii Strain JMUB3870.</title>
        <authorList>
            <person name="Watanabe S."/>
            <person name="Cui L."/>
        </authorList>
    </citation>
    <scope>NUCLEOTIDE SEQUENCE [LARGE SCALE GENOMIC DNA]</scope>
    <source>
        <strain evidence="1 2">JMUB3870</strain>
    </source>
</reference>
<name>A0A510K1I2_9FUSO</name>
<sequence>MIGIKINFCQKIKNVVDKIFNVYYNLFTLKPYLFKERMVIKD</sequence>
<dbReference type="AlphaFoldDB" id="A0A510K1I2"/>
<proteinExistence type="predicted"/>
<dbReference type="Proteomes" id="UP000422644">
    <property type="component" value="Chromosome"/>
</dbReference>
<keyword evidence="2" id="KW-1185">Reference proteome</keyword>